<feature type="signal peptide" evidence="1">
    <location>
        <begin position="1"/>
        <end position="19"/>
    </location>
</feature>
<organism evidence="3 4">
    <name type="scientific">Dactylellina haptotyla (strain CBS 200.50)</name>
    <name type="common">Nematode-trapping fungus</name>
    <name type="synonym">Monacrosporium haptotylum</name>
    <dbReference type="NCBI Taxonomy" id="1284197"/>
    <lineage>
        <taxon>Eukaryota</taxon>
        <taxon>Fungi</taxon>
        <taxon>Dikarya</taxon>
        <taxon>Ascomycota</taxon>
        <taxon>Pezizomycotina</taxon>
        <taxon>Orbiliomycetes</taxon>
        <taxon>Orbiliales</taxon>
        <taxon>Orbiliaceae</taxon>
        <taxon>Dactylellina</taxon>
    </lineage>
</organism>
<evidence type="ECO:0000313" key="4">
    <source>
        <dbReference type="Proteomes" id="UP000015100"/>
    </source>
</evidence>
<dbReference type="EMBL" id="AQGS01000001">
    <property type="protein sequence ID" value="EPS45946.1"/>
    <property type="molecule type" value="Genomic_DNA"/>
</dbReference>
<dbReference type="Proteomes" id="UP000015100">
    <property type="component" value="Unassembled WGS sequence"/>
</dbReference>
<dbReference type="InterPro" id="IPR036873">
    <property type="entry name" value="Rhodanese-like_dom_sf"/>
</dbReference>
<name>S8AY79_DACHA</name>
<sequence length="224" mass="25906">MLFSKFIALSVATAVTVLADKLEPFKGGMQEAGVSPFSIAKFNKVFSHYGRSDNFFVTTTELLTKYARDWDFPVGHPDDWAIIDLRSADEYKAQHIRKAISYPVTVRDDQELEGFAQTIRMANRETLPKALQKMHYKKYVVFLYEKTNRRSAEIASAYLEYVMRNGKAGITNSLEKQNIVLLMGSYQDVVKTSQRLKKEGKEYLDFDPDLRTPVSRRWLPKQEW</sequence>
<dbReference type="Gene3D" id="3.40.250.10">
    <property type="entry name" value="Rhodanese-like domain"/>
    <property type="match status" value="1"/>
</dbReference>
<dbReference type="HOGENOM" id="CLU_1234978_0_0_1"/>
<dbReference type="OrthoDB" id="10412324at2759"/>
<evidence type="ECO:0000313" key="3">
    <source>
        <dbReference type="EMBL" id="EPS45946.1"/>
    </source>
</evidence>
<reference evidence="4" key="2">
    <citation type="submission" date="2013-04" db="EMBL/GenBank/DDBJ databases">
        <title>Genomic mechanisms accounting for the adaptation to parasitism in nematode-trapping fungi.</title>
        <authorList>
            <person name="Ahren D.G."/>
        </authorList>
    </citation>
    <scope>NUCLEOTIDE SEQUENCE [LARGE SCALE GENOMIC DNA]</scope>
    <source>
        <strain evidence="4">CBS 200.50</strain>
    </source>
</reference>
<keyword evidence="1" id="KW-0732">Signal</keyword>
<protein>
    <recommendedName>
        <fullName evidence="2">Rhodanese domain-containing protein</fullName>
    </recommendedName>
</protein>
<proteinExistence type="predicted"/>
<dbReference type="PROSITE" id="PS50206">
    <property type="entry name" value="RHODANESE_3"/>
    <property type="match status" value="1"/>
</dbReference>
<accession>S8AY79</accession>
<feature type="domain" description="Rhodanese" evidence="2">
    <location>
        <begin position="76"/>
        <end position="198"/>
    </location>
</feature>
<feature type="chain" id="PRO_5004548220" description="Rhodanese domain-containing protein" evidence="1">
    <location>
        <begin position="20"/>
        <end position="224"/>
    </location>
</feature>
<comment type="caution">
    <text evidence="3">The sequence shown here is derived from an EMBL/GenBank/DDBJ whole genome shotgun (WGS) entry which is preliminary data.</text>
</comment>
<evidence type="ECO:0000256" key="1">
    <source>
        <dbReference type="SAM" id="SignalP"/>
    </source>
</evidence>
<dbReference type="InterPro" id="IPR001763">
    <property type="entry name" value="Rhodanese-like_dom"/>
</dbReference>
<dbReference type="Pfam" id="PF00581">
    <property type="entry name" value="Rhodanese"/>
    <property type="match status" value="1"/>
</dbReference>
<evidence type="ECO:0000259" key="2">
    <source>
        <dbReference type="PROSITE" id="PS50206"/>
    </source>
</evidence>
<dbReference type="AlphaFoldDB" id="S8AY79"/>
<dbReference type="CDD" id="cd00158">
    <property type="entry name" value="RHOD"/>
    <property type="match status" value="1"/>
</dbReference>
<reference evidence="3 4" key="1">
    <citation type="journal article" date="2013" name="PLoS Genet.">
        <title>Genomic mechanisms accounting for the adaptation to parasitism in nematode-trapping fungi.</title>
        <authorList>
            <person name="Meerupati T."/>
            <person name="Andersson K.M."/>
            <person name="Friman E."/>
            <person name="Kumar D."/>
            <person name="Tunlid A."/>
            <person name="Ahren D."/>
        </authorList>
    </citation>
    <scope>NUCLEOTIDE SEQUENCE [LARGE SCALE GENOMIC DNA]</scope>
    <source>
        <strain evidence="3 4">CBS 200.50</strain>
    </source>
</reference>
<keyword evidence="4" id="KW-1185">Reference proteome</keyword>
<gene>
    <name evidence="3" type="ORF">H072_44</name>
</gene>
<dbReference type="SUPFAM" id="SSF52821">
    <property type="entry name" value="Rhodanese/Cell cycle control phosphatase"/>
    <property type="match status" value="1"/>
</dbReference>